<accession>A0AAC8WHG3</accession>
<dbReference type="InterPro" id="IPR001633">
    <property type="entry name" value="EAL_dom"/>
</dbReference>
<reference evidence="2 3" key="1">
    <citation type="submission" date="2015-11" db="EMBL/GenBank/DDBJ databases">
        <authorList>
            <person name="Kook J.-K."/>
            <person name="Park S.-N."/>
            <person name="Lim Y.K."/>
            <person name="Jo E."/>
        </authorList>
    </citation>
    <scope>NUCLEOTIDE SEQUENCE [LARGE SCALE GENOMIC DNA]</scope>
    <source>
        <strain evidence="2 3">ChDC F306</strain>
        <plasmid evidence="2 3">unnamed2</plasmid>
    </source>
</reference>
<dbReference type="PROSITE" id="PS50883">
    <property type="entry name" value="EAL"/>
    <property type="match status" value="1"/>
</dbReference>
<dbReference type="RefSeq" id="WP_060496913.1">
    <property type="nucleotide sequence ID" value="NZ_CP013123.1"/>
</dbReference>
<dbReference type="AlphaFoldDB" id="A0AAC8WHG3"/>
<gene>
    <name evidence="2" type="ORF">RO02_12635</name>
</gene>
<keyword evidence="2" id="KW-0614">Plasmid</keyword>
<dbReference type="Proteomes" id="UP000067061">
    <property type="component" value="Plasmid unnamed2"/>
</dbReference>
<organism evidence="2 3">
    <name type="scientific">Fusobacterium nucleatum subsp. polymorphum</name>
    <name type="common">Fusobacterium polymorphum</name>
    <dbReference type="NCBI Taxonomy" id="76857"/>
    <lineage>
        <taxon>Bacteria</taxon>
        <taxon>Fusobacteriati</taxon>
        <taxon>Fusobacteriota</taxon>
        <taxon>Fusobacteriia</taxon>
        <taxon>Fusobacteriales</taxon>
        <taxon>Fusobacteriaceae</taxon>
        <taxon>Fusobacterium</taxon>
    </lineage>
</organism>
<geneLocation type="plasmid" evidence="2 3">
    <name>unnamed2</name>
</geneLocation>
<protein>
    <recommendedName>
        <fullName evidence="1">EAL domain-containing protein</fullName>
    </recommendedName>
</protein>
<sequence>MVQGLGLAKKYLEKINEITKLDDGSYDITFINDVKINYAPKGIKKAVMFYIDENSEELIVPEPTETDTNTSNIYSNTESNIVEKQGFQLTLPEKYNSLFSEENLEILAGIINERKVYVNNDNIILPEYYRTLKNDITISLKTNSEIYSQFKKYAAVNGLTVASLANYIMDMFLKNIKSNK</sequence>
<evidence type="ECO:0000259" key="1">
    <source>
        <dbReference type="PROSITE" id="PS50883"/>
    </source>
</evidence>
<feature type="domain" description="EAL" evidence="1">
    <location>
        <begin position="1"/>
        <end position="106"/>
    </location>
</feature>
<evidence type="ECO:0000313" key="3">
    <source>
        <dbReference type="Proteomes" id="UP000067061"/>
    </source>
</evidence>
<proteinExistence type="predicted"/>
<name>A0AAC8WHG3_FUSNP</name>
<dbReference type="EMBL" id="CP013123">
    <property type="protein sequence ID" value="ALM95447.1"/>
    <property type="molecule type" value="Genomic_DNA"/>
</dbReference>
<evidence type="ECO:0000313" key="2">
    <source>
        <dbReference type="EMBL" id="ALM95447.1"/>
    </source>
</evidence>